<evidence type="ECO:0000256" key="1">
    <source>
        <dbReference type="SAM" id="SignalP"/>
    </source>
</evidence>
<keyword evidence="3" id="KW-1185">Reference proteome</keyword>
<proteinExistence type="predicted"/>
<feature type="chain" id="PRO_5043027447" description="Chitosanase" evidence="1">
    <location>
        <begin position="22"/>
        <end position="308"/>
    </location>
</feature>
<keyword evidence="1" id="KW-0732">Signal</keyword>
<reference evidence="2" key="2">
    <citation type="submission" date="2023-05" db="EMBL/GenBank/DDBJ databases">
        <authorList>
            <consortium name="Lawrence Berkeley National Laboratory"/>
            <person name="Steindorff A."/>
            <person name="Hensen N."/>
            <person name="Bonometti L."/>
            <person name="Westerberg I."/>
            <person name="Brannstrom I.O."/>
            <person name="Guillou S."/>
            <person name="Cros-Aarteil S."/>
            <person name="Calhoun S."/>
            <person name="Haridas S."/>
            <person name="Kuo A."/>
            <person name="Mondo S."/>
            <person name="Pangilinan J."/>
            <person name="Riley R."/>
            <person name="Labutti K."/>
            <person name="Andreopoulos B."/>
            <person name="Lipzen A."/>
            <person name="Chen C."/>
            <person name="Yanf M."/>
            <person name="Daum C."/>
            <person name="Ng V."/>
            <person name="Clum A."/>
            <person name="Ohm R."/>
            <person name="Martin F."/>
            <person name="Silar P."/>
            <person name="Natvig D."/>
            <person name="Lalanne C."/>
            <person name="Gautier V."/>
            <person name="Ament-Velasquez S.L."/>
            <person name="Kruys A."/>
            <person name="Hutchinson M.I."/>
            <person name="Powell A.J."/>
            <person name="Barry K."/>
            <person name="Miller A.N."/>
            <person name="Grigoriev I.V."/>
            <person name="Debuchy R."/>
            <person name="Gladieux P."/>
            <person name="Thoren M.H."/>
            <person name="Johannesson H."/>
        </authorList>
    </citation>
    <scope>NUCLEOTIDE SEQUENCE</scope>
    <source>
        <strain evidence="2">PSN309</strain>
    </source>
</reference>
<comment type="caution">
    <text evidence="2">The sequence shown here is derived from an EMBL/GenBank/DDBJ whole genome shotgun (WGS) entry which is preliminary data.</text>
</comment>
<dbReference type="AlphaFoldDB" id="A0AAN6WP57"/>
<feature type="signal peptide" evidence="1">
    <location>
        <begin position="1"/>
        <end position="21"/>
    </location>
</feature>
<evidence type="ECO:0008006" key="4">
    <source>
        <dbReference type="Google" id="ProtNLM"/>
    </source>
</evidence>
<sequence>MRHQILLSFLWASSLPTLVHSYFKRGAAERAIYYMTYLQEEVYGVNNAAAYQVAPNCKGTRDGFLGQKNRCTLIEFLNHIWAQKANDANDVKPDPARLTGTKGLEDVRQLTADKIGSYIMGAQQTKPGGGTEPVTKMGYYGEVDPGKLLRGATSYWDALGRFGLVSNEAKRRAEELKRNGGLDDKKFAQFEKWNTQAKEATNTAVALRQQVIWEFQWSHVSDMKAKIGVEPVKTKVTSTAKWGGQVISWDTIAVDKTIEKIQTELGLNKVDATKRFDAGWAALQADTNTAEHISSLEAVKRIQRNLGC</sequence>
<evidence type="ECO:0000313" key="3">
    <source>
        <dbReference type="Proteomes" id="UP001302126"/>
    </source>
</evidence>
<organism evidence="2 3">
    <name type="scientific">Podospora australis</name>
    <dbReference type="NCBI Taxonomy" id="1536484"/>
    <lineage>
        <taxon>Eukaryota</taxon>
        <taxon>Fungi</taxon>
        <taxon>Dikarya</taxon>
        <taxon>Ascomycota</taxon>
        <taxon>Pezizomycotina</taxon>
        <taxon>Sordariomycetes</taxon>
        <taxon>Sordariomycetidae</taxon>
        <taxon>Sordariales</taxon>
        <taxon>Podosporaceae</taxon>
        <taxon>Podospora</taxon>
    </lineage>
</organism>
<gene>
    <name evidence="2" type="ORF">QBC35DRAFT_467026</name>
</gene>
<reference evidence="2" key="1">
    <citation type="journal article" date="2023" name="Mol. Phylogenet. Evol.">
        <title>Genome-scale phylogeny and comparative genomics of the fungal order Sordariales.</title>
        <authorList>
            <person name="Hensen N."/>
            <person name="Bonometti L."/>
            <person name="Westerberg I."/>
            <person name="Brannstrom I.O."/>
            <person name="Guillou S."/>
            <person name="Cros-Aarteil S."/>
            <person name="Calhoun S."/>
            <person name="Haridas S."/>
            <person name="Kuo A."/>
            <person name="Mondo S."/>
            <person name="Pangilinan J."/>
            <person name="Riley R."/>
            <person name="LaButti K."/>
            <person name="Andreopoulos B."/>
            <person name="Lipzen A."/>
            <person name="Chen C."/>
            <person name="Yan M."/>
            <person name="Daum C."/>
            <person name="Ng V."/>
            <person name="Clum A."/>
            <person name="Steindorff A."/>
            <person name="Ohm R.A."/>
            <person name="Martin F."/>
            <person name="Silar P."/>
            <person name="Natvig D.O."/>
            <person name="Lalanne C."/>
            <person name="Gautier V."/>
            <person name="Ament-Velasquez S.L."/>
            <person name="Kruys A."/>
            <person name="Hutchinson M.I."/>
            <person name="Powell A.J."/>
            <person name="Barry K."/>
            <person name="Miller A.N."/>
            <person name="Grigoriev I.V."/>
            <person name="Debuchy R."/>
            <person name="Gladieux P."/>
            <person name="Hiltunen Thoren M."/>
            <person name="Johannesson H."/>
        </authorList>
    </citation>
    <scope>NUCLEOTIDE SEQUENCE</scope>
    <source>
        <strain evidence="2">PSN309</strain>
    </source>
</reference>
<dbReference type="Proteomes" id="UP001302126">
    <property type="component" value="Unassembled WGS sequence"/>
</dbReference>
<dbReference type="EMBL" id="MU864524">
    <property type="protein sequence ID" value="KAK4183782.1"/>
    <property type="molecule type" value="Genomic_DNA"/>
</dbReference>
<accession>A0AAN6WP57</accession>
<protein>
    <recommendedName>
        <fullName evidence="4">Chitosanase</fullName>
    </recommendedName>
</protein>
<evidence type="ECO:0000313" key="2">
    <source>
        <dbReference type="EMBL" id="KAK4183782.1"/>
    </source>
</evidence>
<name>A0AAN6WP57_9PEZI</name>